<protein>
    <recommendedName>
        <fullName evidence="9">C2H2-type domain-containing protein</fullName>
    </recommendedName>
</protein>
<feature type="domain" description="C2H2-type" evidence="9">
    <location>
        <begin position="125"/>
        <end position="153"/>
    </location>
</feature>
<dbReference type="Gene3D" id="3.30.160.60">
    <property type="entry name" value="Classic Zinc Finger"/>
    <property type="match status" value="2"/>
</dbReference>
<dbReference type="SUPFAM" id="SSF57667">
    <property type="entry name" value="beta-beta-alpha zinc fingers"/>
    <property type="match status" value="1"/>
</dbReference>
<evidence type="ECO:0000256" key="1">
    <source>
        <dbReference type="ARBA" id="ARBA00004123"/>
    </source>
</evidence>
<feature type="compositionally biased region" description="Basic and acidic residues" evidence="8">
    <location>
        <begin position="89"/>
        <end position="102"/>
    </location>
</feature>
<dbReference type="InterPro" id="IPR036236">
    <property type="entry name" value="Znf_C2H2_sf"/>
</dbReference>
<dbReference type="PROSITE" id="PS50157">
    <property type="entry name" value="ZINC_FINGER_C2H2_2"/>
    <property type="match status" value="2"/>
</dbReference>
<dbReference type="GO" id="GO:0005634">
    <property type="term" value="C:nucleus"/>
    <property type="evidence" value="ECO:0007669"/>
    <property type="project" value="UniProtKB-SubCell"/>
</dbReference>
<gene>
    <name evidence="10" type="ORF">TOLI1172_LOCUS8559</name>
</gene>
<evidence type="ECO:0000256" key="5">
    <source>
        <dbReference type="ARBA" id="ARBA00022833"/>
    </source>
</evidence>
<proteinExistence type="predicted"/>
<evidence type="ECO:0000256" key="6">
    <source>
        <dbReference type="ARBA" id="ARBA00023242"/>
    </source>
</evidence>
<dbReference type="GO" id="GO:0000981">
    <property type="term" value="F:DNA-binding transcription factor activity, RNA polymerase II-specific"/>
    <property type="evidence" value="ECO:0007669"/>
    <property type="project" value="TreeGrafter"/>
</dbReference>
<evidence type="ECO:0000256" key="2">
    <source>
        <dbReference type="ARBA" id="ARBA00022723"/>
    </source>
</evidence>
<dbReference type="PANTHER" id="PTHR24394">
    <property type="entry name" value="ZINC FINGER PROTEIN"/>
    <property type="match status" value="1"/>
</dbReference>
<keyword evidence="5" id="KW-0862">Zinc</keyword>
<dbReference type="PANTHER" id="PTHR24394:SF44">
    <property type="entry name" value="ZINC FINGER PROTEIN 271-LIKE"/>
    <property type="match status" value="1"/>
</dbReference>
<evidence type="ECO:0000313" key="10">
    <source>
        <dbReference type="EMBL" id="CAD8824160.1"/>
    </source>
</evidence>
<accession>A0A7S0ZJU9</accession>
<dbReference type="SMART" id="SM00355">
    <property type="entry name" value="ZnF_C2H2"/>
    <property type="match status" value="2"/>
</dbReference>
<dbReference type="InterPro" id="IPR013087">
    <property type="entry name" value="Znf_C2H2_type"/>
</dbReference>
<feature type="region of interest" description="Disordered" evidence="8">
    <location>
        <begin position="67"/>
        <end position="122"/>
    </location>
</feature>
<evidence type="ECO:0000256" key="8">
    <source>
        <dbReference type="SAM" id="MobiDB-lite"/>
    </source>
</evidence>
<feature type="compositionally biased region" description="Polar residues" evidence="8">
    <location>
        <begin position="106"/>
        <end position="116"/>
    </location>
</feature>
<feature type="compositionally biased region" description="Basic and acidic residues" evidence="8">
    <location>
        <begin position="69"/>
        <end position="80"/>
    </location>
</feature>
<dbReference type="FunFam" id="3.30.160.60:FF:000100">
    <property type="entry name" value="Zinc finger 45-like"/>
    <property type="match status" value="1"/>
</dbReference>
<dbReference type="EMBL" id="HBFP01011828">
    <property type="protein sequence ID" value="CAD8824160.1"/>
    <property type="molecule type" value="Transcribed_RNA"/>
</dbReference>
<keyword evidence="2" id="KW-0479">Metal-binding</keyword>
<sequence>MLTVGIMSAAGYVDSIASVASDDRMLGSATFMRFLKSHQVDYSAMEKDFRVEYRAVDHAGYPQTLFGKSHTEGWRTDDTGTRCTPDIGLDNRENPDESRDNDSDPVETSGSKTGGNEKSAAEKSYSCNRCSSSFRRKPDLKRHVNSVHKGLRPYICKTCSKTFTTSGNMRKHTRKLHYNEPVEVRV</sequence>
<organism evidence="10">
    <name type="scientific">Timspurckia oligopyrenoides</name>
    <dbReference type="NCBI Taxonomy" id="708627"/>
    <lineage>
        <taxon>Eukaryota</taxon>
        <taxon>Rhodophyta</taxon>
        <taxon>Bangiophyceae</taxon>
        <taxon>Porphyridiales</taxon>
        <taxon>Porphyridiaceae</taxon>
        <taxon>Timspurckia</taxon>
    </lineage>
</organism>
<feature type="domain" description="C2H2-type" evidence="9">
    <location>
        <begin position="154"/>
        <end position="182"/>
    </location>
</feature>
<keyword evidence="3" id="KW-0677">Repeat</keyword>
<evidence type="ECO:0000259" key="9">
    <source>
        <dbReference type="PROSITE" id="PS50157"/>
    </source>
</evidence>
<keyword evidence="6" id="KW-0539">Nucleus</keyword>
<name>A0A7S0ZJU9_9RHOD</name>
<dbReference type="AlphaFoldDB" id="A0A7S0ZJU9"/>
<evidence type="ECO:0000256" key="7">
    <source>
        <dbReference type="PROSITE-ProRule" id="PRU00042"/>
    </source>
</evidence>
<evidence type="ECO:0000256" key="3">
    <source>
        <dbReference type="ARBA" id="ARBA00022737"/>
    </source>
</evidence>
<reference evidence="10" key="1">
    <citation type="submission" date="2021-01" db="EMBL/GenBank/DDBJ databases">
        <authorList>
            <person name="Corre E."/>
            <person name="Pelletier E."/>
            <person name="Niang G."/>
            <person name="Scheremetjew M."/>
            <person name="Finn R."/>
            <person name="Kale V."/>
            <person name="Holt S."/>
            <person name="Cochrane G."/>
            <person name="Meng A."/>
            <person name="Brown T."/>
            <person name="Cohen L."/>
        </authorList>
    </citation>
    <scope>NUCLEOTIDE SEQUENCE</scope>
    <source>
        <strain evidence="10">CCMP3278</strain>
    </source>
</reference>
<dbReference type="PROSITE" id="PS00028">
    <property type="entry name" value="ZINC_FINGER_C2H2_1"/>
    <property type="match status" value="2"/>
</dbReference>
<dbReference type="Pfam" id="PF00096">
    <property type="entry name" value="zf-C2H2"/>
    <property type="match status" value="2"/>
</dbReference>
<evidence type="ECO:0000256" key="4">
    <source>
        <dbReference type="ARBA" id="ARBA00022771"/>
    </source>
</evidence>
<keyword evidence="4 7" id="KW-0863">Zinc-finger</keyword>
<comment type="subcellular location">
    <subcellularLocation>
        <location evidence="1">Nucleus</location>
    </subcellularLocation>
</comment>
<dbReference type="GO" id="GO:0008270">
    <property type="term" value="F:zinc ion binding"/>
    <property type="evidence" value="ECO:0007669"/>
    <property type="project" value="UniProtKB-KW"/>
</dbReference>
<dbReference type="FunFam" id="3.30.160.60:FF:000065">
    <property type="entry name" value="B-cell CLL/lymphoma 6, member B"/>
    <property type="match status" value="1"/>
</dbReference>